<evidence type="ECO:0000313" key="2">
    <source>
        <dbReference type="EMBL" id="HIZ37754.1"/>
    </source>
</evidence>
<dbReference type="AlphaFoldDB" id="A0A9D2EHE2"/>
<dbReference type="EMBL" id="DXBY01000316">
    <property type="protein sequence ID" value="HIZ37754.1"/>
    <property type="molecule type" value="Genomic_DNA"/>
</dbReference>
<reference evidence="2" key="2">
    <citation type="submission" date="2021-04" db="EMBL/GenBank/DDBJ databases">
        <authorList>
            <person name="Gilroy R."/>
        </authorList>
    </citation>
    <scope>NUCLEOTIDE SEQUENCE</scope>
    <source>
        <strain evidence="2">ChiGjej4B4-7305</strain>
    </source>
</reference>
<evidence type="ECO:0000313" key="3">
    <source>
        <dbReference type="Proteomes" id="UP000824037"/>
    </source>
</evidence>
<dbReference type="SUPFAM" id="SSF143120">
    <property type="entry name" value="YefM-like"/>
    <property type="match status" value="1"/>
</dbReference>
<gene>
    <name evidence="2" type="ORF">H9815_18410</name>
</gene>
<dbReference type="Gene3D" id="3.40.1620.10">
    <property type="entry name" value="YefM-like domain"/>
    <property type="match status" value="1"/>
</dbReference>
<evidence type="ECO:0000256" key="1">
    <source>
        <dbReference type="ARBA" id="ARBA00009981"/>
    </source>
</evidence>
<accession>A0A9D2EHE2</accession>
<comment type="caution">
    <text evidence="2">The sequence shown here is derived from an EMBL/GenBank/DDBJ whole genome shotgun (WGS) entry which is preliminary data.</text>
</comment>
<comment type="similarity">
    <text evidence="1">Belongs to the phD/YefM antitoxin family.</text>
</comment>
<reference evidence="2" key="1">
    <citation type="journal article" date="2021" name="PeerJ">
        <title>Extensive microbial diversity within the chicken gut microbiome revealed by metagenomics and culture.</title>
        <authorList>
            <person name="Gilroy R."/>
            <person name="Ravi A."/>
            <person name="Getino M."/>
            <person name="Pursley I."/>
            <person name="Horton D.L."/>
            <person name="Alikhan N.F."/>
            <person name="Baker D."/>
            <person name="Gharbi K."/>
            <person name="Hall N."/>
            <person name="Watson M."/>
            <person name="Adriaenssens E.M."/>
            <person name="Foster-Nyarko E."/>
            <person name="Jarju S."/>
            <person name="Secka A."/>
            <person name="Antonio M."/>
            <person name="Oren A."/>
            <person name="Chaudhuri R.R."/>
            <person name="La Ragione R."/>
            <person name="Hildebrand F."/>
            <person name="Pallen M.J."/>
        </authorList>
    </citation>
    <scope>NUCLEOTIDE SEQUENCE</scope>
    <source>
        <strain evidence="2">ChiGjej4B4-7305</strain>
    </source>
</reference>
<dbReference type="InterPro" id="IPR036165">
    <property type="entry name" value="YefM-like_sf"/>
</dbReference>
<sequence length="85" mass="9074">MRTVTATSASRGFSDLLDAVERGDLVTITRGGHAIAELRPVHRRTVGDLRARLADVPGLGPEFEADLESATALLTQDEGDAWADD</sequence>
<proteinExistence type="inferred from homology"/>
<organism evidence="2 3">
    <name type="scientific">Candidatus Ruania gallistercoris</name>
    <dbReference type="NCBI Taxonomy" id="2838746"/>
    <lineage>
        <taxon>Bacteria</taxon>
        <taxon>Bacillati</taxon>
        <taxon>Actinomycetota</taxon>
        <taxon>Actinomycetes</taxon>
        <taxon>Micrococcales</taxon>
        <taxon>Ruaniaceae</taxon>
        <taxon>Ruania</taxon>
    </lineage>
</organism>
<protein>
    <submittedName>
        <fullName evidence="2">Type II toxin-antitoxin system Phd/YefM family antitoxin</fullName>
    </submittedName>
</protein>
<dbReference type="Proteomes" id="UP000824037">
    <property type="component" value="Unassembled WGS sequence"/>
</dbReference>
<name>A0A9D2EHE2_9MICO</name>